<name>A0ABN3FJB1_9ACTN</name>
<keyword evidence="3" id="KW-1185">Reference proteome</keyword>
<organism evidence="2 3">
    <name type="scientific">Streptomyces cuspidosporus</name>
    <dbReference type="NCBI Taxonomy" id="66882"/>
    <lineage>
        <taxon>Bacteria</taxon>
        <taxon>Bacillati</taxon>
        <taxon>Actinomycetota</taxon>
        <taxon>Actinomycetes</taxon>
        <taxon>Kitasatosporales</taxon>
        <taxon>Streptomycetaceae</taxon>
        <taxon>Streptomyces</taxon>
    </lineage>
</organism>
<accession>A0ABN3FJB1</accession>
<dbReference type="EMBL" id="BAAASD010000004">
    <property type="protein sequence ID" value="GAA2331140.1"/>
    <property type="molecule type" value="Genomic_DNA"/>
</dbReference>
<dbReference type="InterPro" id="IPR029068">
    <property type="entry name" value="Glyas_Bleomycin-R_OHBP_Dase"/>
</dbReference>
<comment type="caution">
    <text evidence="2">The sequence shown here is derived from an EMBL/GenBank/DDBJ whole genome shotgun (WGS) entry which is preliminary data.</text>
</comment>
<reference evidence="2 3" key="1">
    <citation type="journal article" date="2019" name="Int. J. Syst. Evol. Microbiol.">
        <title>The Global Catalogue of Microorganisms (GCM) 10K type strain sequencing project: providing services to taxonomists for standard genome sequencing and annotation.</title>
        <authorList>
            <consortium name="The Broad Institute Genomics Platform"/>
            <consortium name="The Broad Institute Genome Sequencing Center for Infectious Disease"/>
            <person name="Wu L."/>
            <person name="Ma J."/>
        </authorList>
    </citation>
    <scope>NUCLEOTIDE SEQUENCE [LARGE SCALE GENOMIC DNA]</scope>
    <source>
        <strain evidence="2 3">JCM 4316</strain>
    </source>
</reference>
<proteinExistence type="predicted"/>
<sequence length="140" mass="14690">MSTRTAAAEPEGASGGTAASRPLRAFPLLSAHHVARTAAFYERLGFTRLVQHPPTGEPAFVGLHRDGVELAVSAATEPREPGGPYEMFVFVEDVDQALERLRTAGVPVLGEPVDMPWGERVARVADPDGNSVALASSAGS</sequence>
<feature type="domain" description="VOC" evidence="1">
    <location>
        <begin position="22"/>
        <end position="137"/>
    </location>
</feature>
<gene>
    <name evidence="2" type="ORF">GCM10010246_12850</name>
</gene>
<dbReference type="InterPro" id="IPR004360">
    <property type="entry name" value="Glyas_Fos-R_dOase_dom"/>
</dbReference>
<dbReference type="Proteomes" id="UP001500253">
    <property type="component" value="Unassembled WGS sequence"/>
</dbReference>
<dbReference type="SUPFAM" id="SSF54593">
    <property type="entry name" value="Glyoxalase/Bleomycin resistance protein/Dihydroxybiphenyl dioxygenase"/>
    <property type="match status" value="1"/>
</dbReference>
<dbReference type="Gene3D" id="3.10.180.10">
    <property type="entry name" value="2,3-Dihydroxybiphenyl 1,2-Dioxygenase, domain 1"/>
    <property type="match status" value="1"/>
</dbReference>
<dbReference type="RefSeq" id="WP_346173482.1">
    <property type="nucleotide sequence ID" value="NZ_BAAASD010000004.1"/>
</dbReference>
<dbReference type="PROSITE" id="PS51819">
    <property type="entry name" value="VOC"/>
    <property type="match status" value="1"/>
</dbReference>
<protein>
    <submittedName>
        <fullName evidence="2">VOC family protein</fullName>
    </submittedName>
</protein>
<dbReference type="InterPro" id="IPR037523">
    <property type="entry name" value="VOC_core"/>
</dbReference>
<evidence type="ECO:0000259" key="1">
    <source>
        <dbReference type="PROSITE" id="PS51819"/>
    </source>
</evidence>
<dbReference type="Pfam" id="PF00903">
    <property type="entry name" value="Glyoxalase"/>
    <property type="match status" value="1"/>
</dbReference>
<evidence type="ECO:0000313" key="2">
    <source>
        <dbReference type="EMBL" id="GAA2331140.1"/>
    </source>
</evidence>
<evidence type="ECO:0000313" key="3">
    <source>
        <dbReference type="Proteomes" id="UP001500253"/>
    </source>
</evidence>